<comment type="similarity">
    <text evidence="1">Belongs to the phosphosulfolactate synthase family.</text>
</comment>
<dbReference type="RefSeq" id="WP_142504095.1">
    <property type="nucleotide sequence ID" value="NZ_FXTI01000001.1"/>
</dbReference>
<name>A0A521AXH5_9BACL</name>
<dbReference type="InterPro" id="IPR003830">
    <property type="entry name" value="ComA_synth"/>
</dbReference>
<evidence type="ECO:0000313" key="2">
    <source>
        <dbReference type="EMBL" id="SMO39547.1"/>
    </source>
</evidence>
<keyword evidence="3" id="KW-1185">Reference proteome</keyword>
<evidence type="ECO:0000313" key="3">
    <source>
        <dbReference type="Proteomes" id="UP000315636"/>
    </source>
</evidence>
<protein>
    <submittedName>
        <fullName evidence="2">Phosphosulfolactate synthase</fullName>
    </submittedName>
</protein>
<dbReference type="SUPFAM" id="SSF102110">
    <property type="entry name" value="(2r)-phospho-3-sulfolactate synthase ComA"/>
    <property type="match status" value="1"/>
</dbReference>
<dbReference type="Proteomes" id="UP000315636">
    <property type="component" value="Unassembled WGS sequence"/>
</dbReference>
<dbReference type="PANTHER" id="PTHR48413">
    <property type="match status" value="1"/>
</dbReference>
<dbReference type="InterPro" id="IPR036112">
    <property type="entry name" value="ComA_synth_sf"/>
</dbReference>
<proteinExistence type="inferred from homology"/>
<dbReference type="Pfam" id="PF02679">
    <property type="entry name" value="ComA"/>
    <property type="match status" value="1"/>
</dbReference>
<accession>A0A521AXH5</accession>
<dbReference type="InterPro" id="IPR013785">
    <property type="entry name" value="Aldolase_TIM"/>
</dbReference>
<dbReference type="PANTHER" id="PTHR48413:SF1">
    <property type="entry name" value="PROTEIN HEAT-STRESS-ASSOCIATED 32"/>
    <property type="match status" value="1"/>
</dbReference>
<evidence type="ECO:0000256" key="1">
    <source>
        <dbReference type="ARBA" id="ARBA00010424"/>
    </source>
</evidence>
<reference evidence="2 3" key="1">
    <citation type="submission" date="2017-05" db="EMBL/GenBank/DDBJ databases">
        <authorList>
            <person name="Varghese N."/>
            <person name="Submissions S."/>
        </authorList>
    </citation>
    <scope>NUCLEOTIDE SEQUENCE [LARGE SCALE GENOMIC DNA]</scope>
    <source>
        <strain evidence="2 3">DSM 45474</strain>
    </source>
</reference>
<dbReference type="OrthoDB" id="7809088at2"/>
<sequence length="273" mass="31160">MEPLTETNWKRHLKDPSLERKEKPRINGLTMIIDKGMGVVAFKDLLELASEYIDFIKLGFGTAILTPIPVLKQKLNLAKQHQVQLYPGGTFFEVAYNQGQLQHYFHVLRKIGFDWLEISDGTITLDAKDRAQMIREAVSRSFRVITEIGKKEKGSVTPIPQLVDTFHRDRESGADYVIVEGRESGKNIGMYNANGDVDTDYVREIYRQVNPHRIWWECPQSSQQITILKIGGADANLGNIPMQEILSVESLRRGLRSDTLFTFGKDIRERSPL</sequence>
<organism evidence="2 3">
    <name type="scientific">Melghirimyces algeriensis</name>
    <dbReference type="NCBI Taxonomy" id="910412"/>
    <lineage>
        <taxon>Bacteria</taxon>
        <taxon>Bacillati</taxon>
        <taxon>Bacillota</taxon>
        <taxon>Bacilli</taxon>
        <taxon>Bacillales</taxon>
        <taxon>Thermoactinomycetaceae</taxon>
        <taxon>Melghirimyces</taxon>
    </lineage>
</organism>
<gene>
    <name evidence="2" type="ORF">SAMN06264849_101416</name>
</gene>
<dbReference type="EMBL" id="FXTI01000001">
    <property type="protein sequence ID" value="SMO39547.1"/>
    <property type="molecule type" value="Genomic_DNA"/>
</dbReference>
<dbReference type="AlphaFoldDB" id="A0A521AXH5"/>
<dbReference type="Gene3D" id="3.20.20.70">
    <property type="entry name" value="Aldolase class I"/>
    <property type="match status" value="1"/>
</dbReference>